<evidence type="ECO:0000313" key="2">
    <source>
        <dbReference type="Proteomes" id="UP000583929"/>
    </source>
</evidence>
<name>A0A7J6HGQ2_CANSA</name>
<reference evidence="1 2" key="1">
    <citation type="journal article" date="2020" name="bioRxiv">
        <title>Sequence and annotation of 42 cannabis genomes reveals extensive copy number variation in cannabinoid synthesis and pathogen resistance genes.</title>
        <authorList>
            <person name="Mckernan K.J."/>
            <person name="Helbert Y."/>
            <person name="Kane L.T."/>
            <person name="Ebling H."/>
            <person name="Zhang L."/>
            <person name="Liu B."/>
            <person name="Eaton Z."/>
            <person name="Mclaughlin S."/>
            <person name="Kingan S."/>
            <person name="Baybayan P."/>
            <person name="Concepcion G."/>
            <person name="Jordan M."/>
            <person name="Riva A."/>
            <person name="Barbazuk W."/>
            <person name="Harkins T."/>
        </authorList>
    </citation>
    <scope>NUCLEOTIDE SEQUENCE [LARGE SCALE GENOMIC DNA]</scope>
    <source>
        <strain evidence="2">cv. Jamaican Lion 4</strain>
        <tissue evidence="1">Leaf</tissue>
    </source>
</reference>
<dbReference type="Proteomes" id="UP000583929">
    <property type="component" value="Unassembled WGS sequence"/>
</dbReference>
<accession>A0A7J6HGQ2</accession>
<organism evidence="1 2">
    <name type="scientific">Cannabis sativa</name>
    <name type="common">Hemp</name>
    <name type="synonym">Marijuana</name>
    <dbReference type="NCBI Taxonomy" id="3483"/>
    <lineage>
        <taxon>Eukaryota</taxon>
        <taxon>Viridiplantae</taxon>
        <taxon>Streptophyta</taxon>
        <taxon>Embryophyta</taxon>
        <taxon>Tracheophyta</taxon>
        <taxon>Spermatophyta</taxon>
        <taxon>Magnoliopsida</taxon>
        <taxon>eudicotyledons</taxon>
        <taxon>Gunneridae</taxon>
        <taxon>Pentapetalae</taxon>
        <taxon>rosids</taxon>
        <taxon>fabids</taxon>
        <taxon>Rosales</taxon>
        <taxon>Cannabaceae</taxon>
        <taxon>Cannabis</taxon>
    </lineage>
</organism>
<proteinExistence type="predicted"/>
<keyword evidence="2" id="KW-1185">Reference proteome</keyword>
<dbReference type="EMBL" id="JAATIQ010000045">
    <property type="protein sequence ID" value="KAF4394444.1"/>
    <property type="molecule type" value="Genomic_DNA"/>
</dbReference>
<evidence type="ECO:0000313" key="1">
    <source>
        <dbReference type="EMBL" id="KAF4394444.1"/>
    </source>
</evidence>
<dbReference type="AlphaFoldDB" id="A0A7J6HGQ2"/>
<gene>
    <name evidence="1" type="ORF">G4B88_018594</name>
</gene>
<evidence type="ECO:0008006" key="3">
    <source>
        <dbReference type="Google" id="ProtNLM"/>
    </source>
</evidence>
<sequence length="136" mass="15979">MSSNMIFSEKEREVHSFSADDISEDKQAPKFYLVAHCLSNSINSKTFIKKMGEFWSNKILSGEPWHYFNQLILRYSPVMLQSVTKEDLGKVQLWVQIHRLPFLSKSRALDMKVGEWMGEYIDVYEESLHEVWGRLS</sequence>
<protein>
    <recommendedName>
        <fullName evidence="3">DUF4283 domain-containing protein</fullName>
    </recommendedName>
</protein>
<comment type="caution">
    <text evidence="1">The sequence shown here is derived from an EMBL/GenBank/DDBJ whole genome shotgun (WGS) entry which is preliminary data.</text>
</comment>